<gene>
    <name evidence="2" type="ORF">DDE84_01260</name>
</gene>
<evidence type="ECO:0000313" key="2">
    <source>
        <dbReference type="EMBL" id="KAE8130236.1"/>
    </source>
</evidence>
<dbReference type="EMBL" id="QDAG01000001">
    <property type="protein sequence ID" value="KAE8130236.1"/>
    <property type="molecule type" value="Genomic_DNA"/>
</dbReference>
<reference evidence="2 3" key="1">
    <citation type="submission" date="2018-04" db="EMBL/GenBank/DDBJ databases">
        <authorList>
            <person name="Eckel V.P."/>
            <person name="Vogel R.F."/>
        </authorList>
    </citation>
    <scope>NUCLEOTIDE SEQUENCE [LARGE SCALE GENOMIC DNA]</scope>
    <source>
        <strain evidence="3">TMW 2.1764</strain>
    </source>
</reference>
<evidence type="ECO:0000256" key="1">
    <source>
        <dbReference type="SAM" id="MobiDB-lite"/>
    </source>
</evidence>
<dbReference type="RefSeq" id="WP_152579928.1">
    <property type="nucleotide sequence ID" value="NZ_QDAG01000001.1"/>
</dbReference>
<protein>
    <submittedName>
        <fullName evidence="2">Uncharacterized protein</fullName>
    </submittedName>
</protein>
<name>A0A5N6S758_9BIFI</name>
<dbReference type="GeneID" id="78126332"/>
<sequence>MSAVEDESARRYPAKYWPRHEPDGDHPGKLAYLDGITTDDLQAAFESGAQWQATQPFTAVQVEEAAKQIYLAVSAAVDEYDHWMGTFKALAVWDDLAEEGRKFYRKSARDALEAVRKTVLE</sequence>
<dbReference type="AlphaFoldDB" id="A0A5N6S758"/>
<feature type="region of interest" description="Disordered" evidence="1">
    <location>
        <begin position="1"/>
        <end position="23"/>
    </location>
</feature>
<organism evidence="2 3">
    <name type="scientific">Bifidobacterium tibiigranuli</name>
    <dbReference type="NCBI Taxonomy" id="2172043"/>
    <lineage>
        <taxon>Bacteria</taxon>
        <taxon>Bacillati</taxon>
        <taxon>Actinomycetota</taxon>
        <taxon>Actinomycetes</taxon>
        <taxon>Bifidobacteriales</taxon>
        <taxon>Bifidobacteriaceae</taxon>
        <taxon>Bifidobacterium</taxon>
    </lineage>
</organism>
<dbReference type="Proteomes" id="UP000325415">
    <property type="component" value="Unassembled WGS sequence"/>
</dbReference>
<accession>A0A5N6S758</accession>
<evidence type="ECO:0000313" key="3">
    <source>
        <dbReference type="Proteomes" id="UP000325415"/>
    </source>
</evidence>
<keyword evidence="3" id="KW-1185">Reference proteome</keyword>
<dbReference type="OrthoDB" id="9792527at2"/>
<proteinExistence type="predicted"/>
<comment type="caution">
    <text evidence="2">The sequence shown here is derived from an EMBL/GenBank/DDBJ whole genome shotgun (WGS) entry which is preliminary data.</text>
</comment>